<organism evidence="7 8">
    <name type="scientific">Streptomyces marokkonensis</name>
    <dbReference type="NCBI Taxonomy" id="324855"/>
    <lineage>
        <taxon>Bacteria</taxon>
        <taxon>Bacillati</taxon>
        <taxon>Actinomycetota</taxon>
        <taxon>Actinomycetes</taxon>
        <taxon>Kitasatosporales</taxon>
        <taxon>Streptomycetaceae</taxon>
        <taxon>Streptomyces</taxon>
    </lineage>
</organism>
<dbReference type="PANTHER" id="PTHR43619">
    <property type="entry name" value="S-ADENOSYL-L-METHIONINE-DEPENDENT METHYLTRANSFERASE YKTD-RELATED"/>
    <property type="match status" value="1"/>
</dbReference>
<comment type="function">
    <text evidence="1 6">Exhibits S-adenosyl-L-methionine-dependent methyltransferase activity.</text>
</comment>
<name>A0ABP7RDC5_9ACTN</name>
<dbReference type="RefSeq" id="WP_345595489.1">
    <property type="nucleotide sequence ID" value="NZ_BAABCQ010000113.1"/>
</dbReference>
<evidence type="ECO:0000256" key="3">
    <source>
        <dbReference type="ARBA" id="ARBA00022603"/>
    </source>
</evidence>
<evidence type="ECO:0000313" key="8">
    <source>
        <dbReference type="Proteomes" id="UP001500034"/>
    </source>
</evidence>
<gene>
    <name evidence="7" type="ORF">GCM10022384_49010</name>
</gene>
<dbReference type="EMBL" id="BAABCQ010000113">
    <property type="protein sequence ID" value="GAA3995852.1"/>
    <property type="molecule type" value="Genomic_DNA"/>
</dbReference>
<evidence type="ECO:0000256" key="4">
    <source>
        <dbReference type="ARBA" id="ARBA00022679"/>
    </source>
</evidence>
<protein>
    <recommendedName>
        <fullName evidence="6">S-adenosyl-L-methionine-dependent methyltransferase</fullName>
        <ecNumber evidence="6">2.1.1.-</ecNumber>
    </recommendedName>
</protein>
<evidence type="ECO:0000256" key="1">
    <source>
        <dbReference type="ARBA" id="ARBA00003907"/>
    </source>
</evidence>
<keyword evidence="3 6" id="KW-0489">Methyltransferase</keyword>
<evidence type="ECO:0000256" key="2">
    <source>
        <dbReference type="ARBA" id="ARBA00008138"/>
    </source>
</evidence>
<dbReference type="InterPro" id="IPR029063">
    <property type="entry name" value="SAM-dependent_MTases_sf"/>
</dbReference>
<proteinExistence type="inferred from homology"/>
<dbReference type="Proteomes" id="UP001500034">
    <property type="component" value="Unassembled WGS sequence"/>
</dbReference>
<evidence type="ECO:0000256" key="6">
    <source>
        <dbReference type="RuleBase" id="RU362030"/>
    </source>
</evidence>
<dbReference type="InterPro" id="IPR011610">
    <property type="entry name" value="SAM_mthyl_Trfase_ML2640-like"/>
</dbReference>
<comment type="caution">
    <text evidence="7">The sequence shown here is derived from an EMBL/GenBank/DDBJ whole genome shotgun (WGS) entry which is preliminary data.</text>
</comment>
<dbReference type="Pfam" id="PF04072">
    <property type="entry name" value="LCM"/>
    <property type="match status" value="1"/>
</dbReference>
<sequence length="298" mass="31865">MPDTTRPKAPPASGVPLPDGLSRVALWTASAHAAEYGRSAPYVRDPWAADFLHAAGFTGGPPGDGPLQRLLPDWAVVRTRFYDEHLTAAARSGCRQVVLLGAGLDTRAFRLDWPRGVHVFEVEDPALLAFKEHVLDCATPSCGRRSTVGADPAASWGEDLLAAGLDPRRPTAWLCETHLYHLPPHTVESIVRTMTELSAPGSTFGAECVNAGTASSSFVAPFLEALSATGISWNWQLAEPEGWWAGHGWDARVADLFTLPYVVQRLAPYLPLLSEAAAKCVFLTTGTLGGSGGSRDSR</sequence>
<evidence type="ECO:0000313" key="7">
    <source>
        <dbReference type="EMBL" id="GAA3995852.1"/>
    </source>
</evidence>
<dbReference type="EC" id="2.1.1.-" evidence="6"/>
<evidence type="ECO:0000256" key="5">
    <source>
        <dbReference type="ARBA" id="ARBA00022691"/>
    </source>
</evidence>
<reference evidence="8" key="1">
    <citation type="journal article" date="2019" name="Int. J. Syst. Evol. Microbiol.">
        <title>The Global Catalogue of Microorganisms (GCM) 10K type strain sequencing project: providing services to taxonomists for standard genome sequencing and annotation.</title>
        <authorList>
            <consortium name="The Broad Institute Genomics Platform"/>
            <consortium name="The Broad Institute Genome Sequencing Center for Infectious Disease"/>
            <person name="Wu L."/>
            <person name="Ma J."/>
        </authorList>
    </citation>
    <scope>NUCLEOTIDE SEQUENCE [LARGE SCALE GENOMIC DNA]</scope>
    <source>
        <strain evidence="8">JCM 17027</strain>
    </source>
</reference>
<keyword evidence="5 6" id="KW-0949">S-adenosyl-L-methionine</keyword>
<comment type="similarity">
    <text evidence="2 6">Belongs to the UPF0677 family.</text>
</comment>
<dbReference type="PANTHER" id="PTHR43619:SF2">
    <property type="entry name" value="S-ADENOSYL-L-METHIONINE-DEPENDENT METHYLTRANSFERASES SUPERFAMILY PROTEIN"/>
    <property type="match status" value="1"/>
</dbReference>
<keyword evidence="4" id="KW-0808">Transferase</keyword>
<dbReference type="SUPFAM" id="SSF53335">
    <property type="entry name" value="S-adenosyl-L-methionine-dependent methyltransferases"/>
    <property type="match status" value="1"/>
</dbReference>
<dbReference type="NCBIfam" id="TIGR00027">
    <property type="entry name" value="mthyl_TIGR00027"/>
    <property type="match status" value="1"/>
</dbReference>
<dbReference type="InterPro" id="IPR007213">
    <property type="entry name" value="Ppm1/Ppm2/Tcmp"/>
</dbReference>
<dbReference type="GO" id="GO:0032259">
    <property type="term" value="P:methylation"/>
    <property type="evidence" value="ECO:0007669"/>
    <property type="project" value="UniProtKB-KW"/>
</dbReference>
<dbReference type="Gene3D" id="3.40.50.150">
    <property type="entry name" value="Vaccinia Virus protein VP39"/>
    <property type="match status" value="1"/>
</dbReference>
<dbReference type="GO" id="GO:0008168">
    <property type="term" value="F:methyltransferase activity"/>
    <property type="evidence" value="ECO:0007669"/>
    <property type="project" value="UniProtKB-KW"/>
</dbReference>
<keyword evidence="8" id="KW-1185">Reference proteome</keyword>
<accession>A0ABP7RDC5</accession>